<feature type="transmembrane region" description="Helical" evidence="5">
    <location>
        <begin position="30"/>
        <end position="57"/>
    </location>
</feature>
<sequence length="231" mass="24106">MQEIIDGIVQAGGLILTLNPDVMEITGLTISISIVATLIGAVIAVPLGGVIATNTFFGKRALMQVIQTLYAVPTVTIGLLLFLLISRAGPLGQFRLLFTPTGMVVGDVLLILPIVTGMTLSALANVDRGVHETLVSLGATRQQLLWMVMKEARFAIMAAIALGFGRAISEVGCAIMIGGNIRGSTRVLTTAISLETSMGNIGFSIALGVILLLIALAVNLFVSYLQGEGSL</sequence>
<feature type="transmembrane region" description="Helical" evidence="5">
    <location>
        <begin position="69"/>
        <end position="88"/>
    </location>
</feature>
<keyword evidence="3 5" id="KW-1133">Transmembrane helix</keyword>
<keyword evidence="4 5" id="KW-0472">Membrane</keyword>
<dbReference type="GO" id="GO:0005886">
    <property type="term" value="C:plasma membrane"/>
    <property type="evidence" value="ECO:0007669"/>
    <property type="project" value="UniProtKB-SubCell"/>
</dbReference>
<dbReference type="CDD" id="cd06261">
    <property type="entry name" value="TM_PBP2"/>
    <property type="match status" value="1"/>
</dbReference>
<evidence type="ECO:0000313" key="7">
    <source>
        <dbReference type="EMBL" id="ACL17588.1"/>
    </source>
</evidence>
<dbReference type="OrthoDB" id="94632at2157"/>
<feature type="domain" description="ABC transmembrane type-1" evidence="6">
    <location>
        <begin position="26"/>
        <end position="222"/>
    </location>
</feature>
<evidence type="ECO:0000256" key="3">
    <source>
        <dbReference type="ARBA" id="ARBA00022989"/>
    </source>
</evidence>
<evidence type="ECO:0000313" key="8">
    <source>
        <dbReference type="Proteomes" id="UP000002457"/>
    </source>
</evidence>
<keyword evidence="5" id="KW-0813">Transport</keyword>
<keyword evidence="2 5" id="KW-0812">Transmembrane</keyword>
<dbReference type="Proteomes" id="UP000002457">
    <property type="component" value="Chromosome"/>
</dbReference>
<evidence type="ECO:0000256" key="4">
    <source>
        <dbReference type="ARBA" id="ARBA00023136"/>
    </source>
</evidence>
<comment type="subcellular location">
    <subcellularLocation>
        <location evidence="5">Cell membrane</location>
        <topology evidence="5">Multi-pass membrane protein</topology>
    </subcellularLocation>
    <subcellularLocation>
        <location evidence="1">Membrane</location>
        <topology evidence="1">Multi-pass membrane protein</topology>
    </subcellularLocation>
</comment>
<dbReference type="KEGG" id="mpl:Mpal_2303"/>
<dbReference type="InterPro" id="IPR035906">
    <property type="entry name" value="MetI-like_sf"/>
</dbReference>
<dbReference type="Pfam" id="PF00528">
    <property type="entry name" value="BPD_transp_1"/>
    <property type="match status" value="1"/>
</dbReference>
<dbReference type="Gene3D" id="1.10.3720.10">
    <property type="entry name" value="MetI-like"/>
    <property type="match status" value="1"/>
</dbReference>
<dbReference type="PANTHER" id="PTHR43632:SF1">
    <property type="entry name" value="PERMEASE COMPONENT OF TUNGSTATE ABC TRANSPORTER"/>
    <property type="match status" value="1"/>
</dbReference>
<dbReference type="EMBL" id="CP001338">
    <property type="protein sequence ID" value="ACL17588.1"/>
    <property type="molecule type" value="Genomic_DNA"/>
</dbReference>
<dbReference type="GeneID" id="7270564"/>
<organism evidence="7 8">
    <name type="scientific">Methanosphaerula palustris (strain ATCC BAA-1556 / DSM 19958 / E1-9c)</name>
    <dbReference type="NCBI Taxonomy" id="521011"/>
    <lineage>
        <taxon>Archaea</taxon>
        <taxon>Methanobacteriati</taxon>
        <taxon>Methanobacteriota</taxon>
        <taxon>Stenosarchaea group</taxon>
        <taxon>Methanomicrobia</taxon>
        <taxon>Methanomicrobiales</taxon>
        <taxon>Methanoregulaceae</taxon>
        <taxon>Methanosphaerula</taxon>
    </lineage>
</organism>
<evidence type="ECO:0000256" key="2">
    <source>
        <dbReference type="ARBA" id="ARBA00022692"/>
    </source>
</evidence>
<dbReference type="InterPro" id="IPR000515">
    <property type="entry name" value="MetI-like"/>
</dbReference>
<dbReference type="PROSITE" id="PS50928">
    <property type="entry name" value="ABC_TM1"/>
    <property type="match status" value="1"/>
</dbReference>
<dbReference type="STRING" id="521011.Mpal_2303"/>
<comment type="similarity">
    <text evidence="5">Belongs to the binding-protein-dependent transport system permease family.</text>
</comment>
<dbReference type="RefSeq" id="WP_012618907.1">
    <property type="nucleotide sequence ID" value="NC_011832.1"/>
</dbReference>
<dbReference type="NCBIfam" id="NF038017">
    <property type="entry name" value="ABC_perm1"/>
    <property type="match status" value="1"/>
</dbReference>
<dbReference type="eggNOG" id="arCOG00166">
    <property type="taxonomic scope" value="Archaea"/>
</dbReference>
<evidence type="ECO:0000256" key="1">
    <source>
        <dbReference type="ARBA" id="ARBA00004141"/>
    </source>
</evidence>
<accession>B8GE87</accession>
<evidence type="ECO:0000259" key="6">
    <source>
        <dbReference type="PROSITE" id="PS50928"/>
    </source>
</evidence>
<name>B8GE87_METPE</name>
<protein>
    <submittedName>
        <fullName evidence="7">Binding-protein-dependent transport systems inner membrane component</fullName>
    </submittedName>
</protein>
<dbReference type="GO" id="GO:0055085">
    <property type="term" value="P:transmembrane transport"/>
    <property type="evidence" value="ECO:0007669"/>
    <property type="project" value="InterPro"/>
</dbReference>
<dbReference type="SUPFAM" id="SSF161098">
    <property type="entry name" value="MetI-like"/>
    <property type="match status" value="1"/>
</dbReference>
<dbReference type="HOGENOM" id="CLU_016047_14_2_2"/>
<evidence type="ECO:0000256" key="5">
    <source>
        <dbReference type="RuleBase" id="RU363032"/>
    </source>
</evidence>
<proteinExistence type="inferred from homology"/>
<feature type="transmembrane region" description="Helical" evidence="5">
    <location>
        <begin position="201"/>
        <end position="225"/>
    </location>
</feature>
<gene>
    <name evidence="7" type="ordered locus">Mpal_2303</name>
</gene>
<dbReference type="AlphaFoldDB" id="B8GE87"/>
<reference evidence="7 8" key="1">
    <citation type="journal article" date="2015" name="Genome Announc.">
        <title>Complete Genome Sequence of Methanosphaerula palustris E1-9CT, a Hydrogenotrophic Methanogen Isolated from a Minerotrophic Fen Peatland.</title>
        <authorList>
            <person name="Cadillo-Quiroz H."/>
            <person name="Browne P."/>
            <person name="Kyrpides N."/>
            <person name="Woyke T."/>
            <person name="Goodwin L."/>
            <person name="Detter C."/>
            <person name="Yavitt J.B."/>
            <person name="Zinder S.H."/>
        </authorList>
    </citation>
    <scope>NUCLEOTIDE SEQUENCE [LARGE SCALE GENOMIC DNA]</scope>
    <source>
        <strain evidence="8">ATCC BAA-1556 / DSM 19958 / E1-9c</strain>
    </source>
</reference>
<feature type="transmembrane region" description="Helical" evidence="5">
    <location>
        <begin position="154"/>
        <end position="181"/>
    </location>
</feature>
<dbReference type="PANTHER" id="PTHR43632">
    <property type="entry name" value="PERMEASE COMPONENT OF TUNGSTATE ABC TRANSPORTER"/>
    <property type="match status" value="1"/>
</dbReference>
<dbReference type="InterPro" id="IPR049783">
    <property type="entry name" value="ABC_perm_TupB-like"/>
</dbReference>
<keyword evidence="8" id="KW-1185">Reference proteome</keyword>